<feature type="transmembrane region" description="Helical" evidence="1">
    <location>
        <begin position="60"/>
        <end position="79"/>
    </location>
</feature>
<evidence type="ECO:0000313" key="3">
    <source>
        <dbReference type="Proteomes" id="UP000499080"/>
    </source>
</evidence>
<sequence>MDWQTLLKIPDICNSNGDSCDDIGMSAFVAFMNCCMLSISCRKFKRPVLKSMNNADELAVAHLIGIFSLTFLILIVFVFPTSLKPIIHEHSIPFHFSAHAFRQVIYSCST</sequence>
<keyword evidence="1" id="KW-1133">Transmembrane helix</keyword>
<keyword evidence="3" id="KW-1185">Reference proteome</keyword>
<dbReference type="AlphaFoldDB" id="A0A4Y2NMD9"/>
<keyword evidence="1" id="KW-0812">Transmembrane</keyword>
<keyword evidence="1" id="KW-0472">Membrane</keyword>
<comment type="caution">
    <text evidence="2">The sequence shown here is derived from an EMBL/GenBank/DDBJ whole genome shotgun (WGS) entry which is preliminary data.</text>
</comment>
<proteinExistence type="predicted"/>
<dbReference type="EMBL" id="BGPR01009541">
    <property type="protein sequence ID" value="GBN40685.1"/>
    <property type="molecule type" value="Genomic_DNA"/>
</dbReference>
<protein>
    <submittedName>
        <fullName evidence="2">Uncharacterized protein</fullName>
    </submittedName>
</protein>
<organism evidence="2 3">
    <name type="scientific">Araneus ventricosus</name>
    <name type="common">Orbweaver spider</name>
    <name type="synonym">Epeira ventricosa</name>
    <dbReference type="NCBI Taxonomy" id="182803"/>
    <lineage>
        <taxon>Eukaryota</taxon>
        <taxon>Metazoa</taxon>
        <taxon>Ecdysozoa</taxon>
        <taxon>Arthropoda</taxon>
        <taxon>Chelicerata</taxon>
        <taxon>Arachnida</taxon>
        <taxon>Araneae</taxon>
        <taxon>Araneomorphae</taxon>
        <taxon>Entelegynae</taxon>
        <taxon>Araneoidea</taxon>
        <taxon>Araneidae</taxon>
        <taxon>Araneus</taxon>
    </lineage>
</organism>
<feature type="transmembrane region" description="Helical" evidence="1">
    <location>
        <begin position="23"/>
        <end position="39"/>
    </location>
</feature>
<evidence type="ECO:0000313" key="2">
    <source>
        <dbReference type="EMBL" id="GBN40685.1"/>
    </source>
</evidence>
<evidence type="ECO:0000256" key="1">
    <source>
        <dbReference type="SAM" id="Phobius"/>
    </source>
</evidence>
<name>A0A4Y2NMD9_ARAVE</name>
<reference evidence="2 3" key="1">
    <citation type="journal article" date="2019" name="Sci. Rep.">
        <title>Orb-weaving spider Araneus ventricosus genome elucidates the spidroin gene catalogue.</title>
        <authorList>
            <person name="Kono N."/>
            <person name="Nakamura H."/>
            <person name="Ohtoshi R."/>
            <person name="Moran D.A.P."/>
            <person name="Shinohara A."/>
            <person name="Yoshida Y."/>
            <person name="Fujiwara M."/>
            <person name="Mori M."/>
            <person name="Tomita M."/>
            <person name="Arakawa K."/>
        </authorList>
    </citation>
    <scope>NUCLEOTIDE SEQUENCE [LARGE SCALE GENOMIC DNA]</scope>
</reference>
<dbReference type="Proteomes" id="UP000499080">
    <property type="component" value="Unassembled WGS sequence"/>
</dbReference>
<accession>A0A4Y2NMD9</accession>
<gene>
    <name evidence="2" type="ORF">AVEN_213490_1</name>
</gene>